<dbReference type="EMBL" id="AZIL01000831">
    <property type="protein sequence ID" value="EWM25785.1"/>
    <property type="molecule type" value="Genomic_DNA"/>
</dbReference>
<reference evidence="3 4" key="1">
    <citation type="journal article" date="2014" name="Mol. Plant">
        <title>Chromosome Scale Genome Assembly and Transcriptome Profiling of Nannochloropsis gaditana in Nitrogen Depletion.</title>
        <authorList>
            <person name="Corteggiani Carpinelli E."/>
            <person name="Telatin A."/>
            <person name="Vitulo N."/>
            <person name="Forcato C."/>
            <person name="D'Angelo M."/>
            <person name="Schiavon R."/>
            <person name="Vezzi A."/>
            <person name="Giacometti G.M."/>
            <person name="Morosinotto T."/>
            <person name="Valle G."/>
        </authorList>
    </citation>
    <scope>NUCLEOTIDE SEQUENCE [LARGE SCALE GENOMIC DNA]</scope>
    <source>
        <strain evidence="3 4">B-31</strain>
    </source>
</reference>
<dbReference type="OrthoDB" id="733434at2759"/>
<evidence type="ECO:0000256" key="2">
    <source>
        <dbReference type="SAM" id="MobiDB-lite"/>
    </source>
</evidence>
<evidence type="ECO:0000256" key="1">
    <source>
        <dbReference type="PROSITE-ProRule" id="PRU00708"/>
    </source>
</evidence>
<dbReference type="InterPro" id="IPR002885">
    <property type="entry name" value="PPR_rpt"/>
</dbReference>
<dbReference type="PROSITE" id="PS51375">
    <property type="entry name" value="PPR"/>
    <property type="match status" value="1"/>
</dbReference>
<protein>
    <submittedName>
        <fullName evidence="3">Pentatricopeptide repeat containing protein</fullName>
    </submittedName>
</protein>
<name>W7TFI3_9STRA</name>
<dbReference type="EMBL" id="AZIL01000831">
    <property type="protein sequence ID" value="EWM25783.1"/>
    <property type="molecule type" value="Genomic_DNA"/>
</dbReference>
<dbReference type="Proteomes" id="UP000019335">
    <property type="component" value="Chromosome 10"/>
</dbReference>
<keyword evidence="4" id="KW-1185">Reference proteome</keyword>
<feature type="region of interest" description="Disordered" evidence="2">
    <location>
        <begin position="37"/>
        <end position="73"/>
    </location>
</feature>
<proteinExistence type="predicted"/>
<gene>
    <name evidence="3" type="ORF">Naga_100176g8</name>
</gene>
<accession>W7TFI3</accession>
<comment type="caution">
    <text evidence="3">The sequence shown here is derived from an EMBL/GenBank/DDBJ whole genome shotgun (WGS) entry which is preliminary data.</text>
</comment>
<evidence type="ECO:0000313" key="4">
    <source>
        <dbReference type="Proteomes" id="UP000019335"/>
    </source>
</evidence>
<dbReference type="EMBL" id="AZIL01000831">
    <property type="protein sequence ID" value="EWM25784.1"/>
    <property type="molecule type" value="Genomic_DNA"/>
</dbReference>
<dbReference type="AlphaFoldDB" id="W7TFI3"/>
<evidence type="ECO:0000313" key="3">
    <source>
        <dbReference type="EMBL" id="EWM25785.1"/>
    </source>
</evidence>
<dbReference type="NCBIfam" id="TIGR00756">
    <property type="entry name" value="PPR"/>
    <property type="match status" value="1"/>
</dbReference>
<organism evidence="3 4">
    <name type="scientific">Nannochloropsis gaditana</name>
    <dbReference type="NCBI Taxonomy" id="72520"/>
    <lineage>
        <taxon>Eukaryota</taxon>
        <taxon>Sar</taxon>
        <taxon>Stramenopiles</taxon>
        <taxon>Ochrophyta</taxon>
        <taxon>Eustigmatophyceae</taxon>
        <taxon>Eustigmatales</taxon>
        <taxon>Monodopsidaceae</taxon>
        <taxon>Nannochloropsis</taxon>
    </lineage>
</organism>
<feature type="repeat" description="PPR" evidence="1">
    <location>
        <begin position="74"/>
        <end position="108"/>
    </location>
</feature>
<sequence>MTLRRFLQGGALAAAGAKLGWQRAAMSPVLAMRSVSSTSAIRAPSEGNEVPAATKSEEQEGREAAGTPWTPAPVAEDYEETIQILLNSHKVEDALDIFGRMIKRGFRPSSAITDDLYEAAKTKPEWQAAAVKALQGLP</sequence>